<feature type="signal peptide" evidence="1">
    <location>
        <begin position="1"/>
        <end position="20"/>
    </location>
</feature>
<dbReference type="Proteomes" id="UP000095283">
    <property type="component" value="Unplaced"/>
</dbReference>
<accession>A0A1I7WQ83</accession>
<dbReference type="WBParaSite" id="Hba_07300">
    <property type="protein sequence ID" value="Hba_07300"/>
    <property type="gene ID" value="Hba_07300"/>
</dbReference>
<protein>
    <submittedName>
        <fullName evidence="3">Secreted protein</fullName>
    </submittedName>
</protein>
<proteinExistence type="predicted"/>
<evidence type="ECO:0000313" key="3">
    <source>
        <dbReference type="WBParaSite" id="Hba_07300"/>
    </source>
</evidence>
<keyword evidence="2" id="KW-1185">Reference proteome</keyword>
<sequence length="135" mass="15269">MLILALSMLLFQSCNPSAFGTRCTGNRIFLSNIAIPNSNDFIFNPPVQFQLDDKSQYAVKSFSDFLNPCPYALPPPAMNGTWYLTHFSKRFMQTTMADIDEIINRLVSGQLVIPRRSLQSLFRPEVIITCAQIIC</sequence>
<evidence type="ECO:0000256" key="1">
    <source>
        <dbReference type="SAM" id="SignalP"/>
    </source>
</evidence>
<name>A0A1I7WQ83_HETBA</name>
<feature type="chain" id="PRO_5009310806" evidence="1">
    <location>
        <begin position="21"/>
        <end position="135"/>
    </location>
</feature>
<keyword evidence="1" id="KW-0732">Signal</keyword>
<reference evidence="3" key="1">
    <citation type="submission" date="2016-11" db="UniProtKB">
        <authorList>
            <consortium name="WormBaseParasite"/>
        </authorList>
    </citation>
    <scope>IDENTIFICATION</scope>
</reference>
<evidence type="ECO:0000313" key="2">
    <source>
        <dbReference type="Proteomes" id="UP000095283"/>
    </source>
</evidence>
<dbReference type="AlphaFoldDB" id="A0A1I7WQ83"/>
<organism evidence="2 3">
    <name type="scientific">Heterorhabditis bacteriophora</name>
    <name type="common">Entomopathogenic nematode worm</name>
    <dbReference type="NCBI Taxonomy" id="37862"/>
    <lineage>
        <taxon>Eukaryota</taxon>
        <taxon>Metazoa</taxon>
        <taxon>Ecdysozoa</taxon>
        <taxon>Nematoda</taxon>
        <taxon>Chromadorea</taxon>
        <taxon>Rhabditida</taxon>
        <taxon>Rhabditina</taxon>
        <taxon>Rhabditomorpha</taxon>
        <taxon>Strongyloidea</taxon>
        <taxon>Heterorhabditidae</taxon>
        <taxon>Heterorhabditis</taxon>
    </lineage>
</organism>